<sequence>MVPVVGLGTLDQIRLTIFVLISLLGCLLATGAWSPEPYRRLGYALDDWQQKQLITAAPDSRIALVDIDERSLDAIGPWPWPRAVMARLAQTLFTRYHAKAVGLDIMFPEAGPDDGDRALLDVAHQYPLVFAQAFALSGGEGAPHAGHVGGALPAGTHVAHAPVASGFVGNFFSDPDVCVGHVTPHASADGVVRSVAPVIQYANAVYPMLAWQLIHCRNASTLPLASLASLPIDSQGLMHVPFRHSLQSLDVVSAFDVLTQRVPSSLLAHRYVLVGSSALGLTDHVASPIEPWLPAVIVHAELLGELLDLGSHDDTQAQAAWLPIVWAACSIVIFAVLFRQQRATIALVLIVVTTSLWLGLLASTRSVPMQLAALPLVPAAVFLLVQAPVEWIYSQAAMRSFERRFSHYLPPTVLREIIRERGHATFRPERRQISVLFVDIEGYTRLAEQMPPEHLLAMTEVVLTRLTGCVHDTEGTLDKYMGDALMAFWGAPLAQSDHADRALDCASAMLRELAALNHSGLPVFDGRTIRVRIGVNSGPAVVGEIGSSSRKSYTAIGDTVNVASRLQEYAKTLETTLLIGHETARQSERHRLKTCSQVALRGRDTAEWLYTMHEGDTHAIH</sequence>
<dbReference type="Pfam" id="PF05226">
    <property type="entry name" value="CHASE2"/>
    <property type="match status" value="1"/>
</dbReference>
<dbReference type="SMART" id="SM00044">
    <property type="entry name" value="CYCc"/>
    <property type="match status" value="1"/>
</dbReference>
<name>A0A7W8L7I9_9BURK</name>
<dbReference type="Proteomes" id="UP000592820">
    <property type="component" value="Unassembled WGS sequence"/>
</dbReference>
<dbReference type="InterPro" id="IPR050697">
    <property type="entry name" value="Adenylyl/Guanylyl_Cyclase_3/4"/>
</dbReference>
<feature type="transmembrane region" description="Helical" evidence="1">
    <location>
        <begin position="369"/>
        <end position="393"/>
    </location>
</feature>
<keyword evidence="3" id="KW-0456">Lyase</keyword>
<gene>
    <name evidence="3" type="ORF">HDG41_003847</name>
</gene>
<dbReference type="PANTHER" id="PTHR43081">
    <property type="entry name" value="ADENYLATE CYCLASE, TERMINAL-DIFFERENTIATION SPECIFIC-RELATED"/>
    <property type="match status" value="1"/>
</dbReference>
<feature type="transmembrane region" description="Helical" evidence="1">
    <location>
        <begin position="345"/>
        <end position="363"/>
    </location>
</feature>
<dbReference type="CDD" id="cd07302">
    <property type="entry name" value="CHD"/>
    <property type="match status" value="1"/>
</dbReference>
<dbReference type="GO" id="GO:0006171">
    <property type="term" value="P:cAMP biosynthetic process"/>
    <property type="evidence" value="ECO:0007669"/>
    <property type="project" value="TreeGrafter"/>
</dbReference>
<dbReference type="InterPro" id="IPR001054">
    <property type="entry name" value="A/G_cyclase"/>
</dbReference>
<dbReference type="Pfam" id="PF00211">
    <property type="entry name" value="Guanylate_cyc"/>
    <property type="match status" value="1"/>
</dbReference>
<evidence type="ECO:0000313" key="3">
    <source>
        <dbReference type="EMBL" id="MBB5401764.1"/>
    </source>
</evidence>
<accession>A0A7W8L7I9</accession>
<organism evidence="3 4">
    <name type="scientific">Paraburkholderia youngii</name>
    <dbReference type="NCBI Taxonomy" id="2782701"/>
    <lineage>
        <taxon>Bacteria</taxon>
        <taxon>Pseudomonadati</taxon>
        <taxon>Pseudomonadota</taxon>
        <taxon>Betaproteobacteria</taxon>
        <taxon>Burkholderiales</taxon>
        <taxon>Burkholderiaceae</taxon>
        <taxon>Paraburkholderia</taxon>
    </lineage>
</organism>
<dbReference type="EMBL" id="JACHDE010000006">
    <property type="protein sequence ID" value="MBB5401764.1"/>
    <property type="molecule type" value="Genomic_DNA"/>
</dbReference>
<comment type="caution">
    <text evidence="3">The sequence shown here is derived from an EMBL/GenBank/DDBJ whole genome shotgun (WGS) entry which is preliminary data.</text>
</comment>
<dbReference type="GO" id="GO:0035556">
    <property type="term" value="P:intracellular signal transduction"/>
    <property type="evidence" value="ECO:0007669"/>
    <property type="project" value="InterPro"/>
</dbReference>
<keyword evidence="1" id="KW-0472">Membrane</keyword>
<dbReference type="Gene3D" id="3.30.70.1230">
    <property type="entry name" value="Nucleotide cyclase"/>
    <property type="match status" value="1"/>
</dbReference>
<dbReference type="InterPro" id="IPR007890">
    <property type="entry name" value="CHASE2"/>
</dbReference>
<proteinExistence type="predicted"/>
<evidence type="ECO:0000313" key="4">
    <source>
        <dbReference type="Proteomes" id="UP000592820"/>
    </source>
</evidence>
<dbReference type="InterPro" id="IPR029787">
    <property type="entry name" value="Nucleotide_cyclase"/>
</dbReference>
<protein>
    <submittedName>
        <fullName evidence="3">Adenylate cyclase</fullName>
        <ecNumber evidence="3">4.6.1.1</ecNumber>
    </submittedName>
</protein>
<dbReference type="SMART" id="SM01080">
    <property type="entry name" value="CHASE2"/>
    <property type="match status" value="1"/>
</dbReference>
<feature type="domain" description="Guanylate cyclase" evidence="2">
    <location>
        <begin position="434"/>
        <end position="567"/>
    </location>
</feature>
<dbReference type="EC" id="4.6.1.1" evidence="3"/>
<keyword evidence="1" id="KW-0812">Transmembrane</keyword>
<dbReference type="RefSeq" id="WP_184226774.1">
    <property type="nucleotide sequence ID" value="NZ_JACHDE010000006.1"/>
</dbReference>
<dbReference type="SUPFAM" id="SSF55073">
    <property type="entry name" value="Nucleotide cyclase"/>
    <property type="match status" value="1"/>
</dbReference>
<dbReference type="PROSITE" id="PS50125">
    <property type="entry name" value="GUANYLATE_CYCLASE_2"/>
    <property type="match status" value="1"/>
</dbReference>
<feature type="transmembrane region" description="Helical" evidence="1">
    <location>
        <begin position="12"/>
        <end position="33"/>
    </location>
</feature>
<dbReference type="GO" id="GO:0004016">
    <property type="term" value="F:adenylate cyclase activity"/>
    <property type="evidence" value="ECO:0007669"/>
    <property type="project" value="UniProtKB-EC"/>
</dbReference>
<reference evidence="3 4" key="1">
    <citation type="submission" date="2020-08" db="EMBL/GenBank/DDBJ databases">
        <title>Genomic Encyclopedia of Type Strains, Phase IV (KMG-V): Genome sequencing to study the core and pangenomes of soil and plant-associated prokaryotes.</title>
        <authorList>
            <person name="Whitman W."/>
        </authorList>
    </citation>
    <scope>NUCLEOTIDE SEQUENCE [LARGE SCALE GENOMIC DNA]</scope>
    <source>
        <strain evidence="3 4">JPY162</strain>
    </source>
</reference>
<keyword evidence="1" id="KW-1133">Transmembrane helix</keyword>
<evidence type="ECO:0000259" key="2">
    <source>
        <dbReference type="PROSITE" id="PS50125"/>
    </source>
</evidence>
<dbReference type="AlphaFoldDB" id="A0A7W8L7I9"/>
<feature type="transmembrane region" description="Helical" evidence="1">
    <location>
        <begin position="320"/>
        <end position="338"/>
    </location>
</feature>
<evidence type="ECO:0000256" key="1">
    <source>
        <dbReference type="SAM" id="Phobius"/>
    </source>
</evidence>
<dbReference type="PANTHER" id="PTHR43081:SF1">
    <property type="entry name" value="ADENYLATE CYCLASE, TERMINAL-DIFFERENTIATION SPECIFIC"/>
    <property type="match status" value="1"/>
</dbReference>